<dbReference type="GO" id="GO:0000976">
    <property type="term" value="F:transcription cis-regulatory region binding"/>
    <property type="evidence" value="ECO:0007669"/>
    <property type="project" value="TreeGrafter"/>
</dbReference>
<keyword evidence="7" id="KW-1185">Reference proteome</keyword>
<keyword evidence="3" id="KW-0804">Transcription</keyword>
<sequence>MTPAPGRRRLPLAERREEILQAATELIAASGFKGVTLEAFAAACGMTKAGLLHHFHSREELLIAVLERRDTLDLTSVVGTLEPAPDAATARAVMSGFVRRNLAQRSLVQLYTVLSAEALDPAHPAHAYFRTRLREGRAMLERYLLAWHPHPGAAAVDLLAFLDGLQLNWLRDDGIDFLAQWEAFADRFFAA</sequence>
<reference evidence="7" key="1">
    <citation type="submission" date="2017-01" db="EMBL/GenBank/DDBJ databases">
        <authorList>
            <person name="Varghese N."/>
            <person name="Submissions S."/>
        </authorList>
    </citation>
    <scope>NUCLEOTIDE SEQUENCE [LARGE SCALE GENOMIC DNA]</scope>
    <source>
        <strain evidence="7">ATCC 12950</strain>
    </source>
</reference>
<dbReference type="SUPFAM" id="SSF46689">
    <property type="entry name" value="Homeodomain-like"/>
    <property type="match status" value="1"/>
</dbReference>
<dbReference type="Pfam" id="PF00440">
    <property type="entry name" value="TetR_N"/>
    <property type="match status" value="1"/>
</dbReference>
<evidence type="ECO:0000256" key="3">
    <source>
        <dbReference type="ARBA" id="ARBA00023163"/>
    </source>
</evidence>
<accession>A0A1N7GMV6</accession>
<dbReference type="InterPro" id="IPR009057">
    <property type="entry name" value="Homeodomain-like_sf"/>
</dbReference>
<evidence type="ECO:0000313" key="7">
    <source>
        <dbReference type="Proteomes" id="UP000186096"/>
    </source>
</evidence>
<dbReference type="InterPro" id="IPR050109">
    <property type="entry name" value="HTH-type_TetR-like_transc_reg"/>
</dbReference>
<dbReference type="PRINTS" id="PR00455">
    <property type="entry name" value="HTHTETR"/>
</dbReference>
<evidence type="ECO:0000256" key="1">
    <source>
        <dbReference type="ARBA" id="ARBA00023015"/>
    </source>
</evidence>
<dbReference type="InterPro" id="IPR001647">
    <property type="entry name" value="HTH_TetR"/>
</dbReference>
<dbReference type="PANTHER" id="PTHR30055:SF234">
    <property type="entry name" value="HTH-TYPE TRANSCRIPTIONAL REGULATOR BETI"/>
    <property type="match status" value="1"/>
</dbReference>
<protein>
    <submittedName>
        <fullName evidence="6">Transcriptional regulator, TetR family</fullName>
    </submittedName>
</protein>
<dbReference type="EMBL" id="FTNI01000030">
    <property type="protein sequence ID" value="SIS13890.1"/>
    <property type="molecule type" value="Genomic_DNA"/>
</dbReference>
<feature type="domain" description="HTH tetR-type" evidence="5">
    <location>
        <begin position="13"/>
        <end position="73"/>
    </location>
</feature>
<dbReference type="RefSeq" id="WP_076440847.1">
    <property type="nucleotide sequence ID" value="NZ_FTNI01000030.1"/>
</dbReference>
<gene>
    <name evidence="6" type="ORF">SAMN05421833_13089</name>
</gene>
<evidence type="ECO:0000259" key="5">
    <source>
        <dbReference type="PROSITE" id="PS50977"/>
    </source>
</evidence>
<keyword evidence="1" id="KW-0805">Transcription regulation</keyword>
<organism evidence="6 7">
    <name type="scientific">Microbispora rosea</name>
    <dbReference type="NCBI Taxonomy" id="58117"/>
    <lineage>
        <taxon>Bacteria</taxon>
        <taxon>Bacillati</taxon>
        <taxon>Actinomycetota</taxon>
        <taxon>Actinomycetes</taxon>
        <taxon>Streptosporangiales</taxon>
        <taxon>Streptosporangiaceae</taxon>
        <taxon>Microbispora</taxon>
    </lineage>
</organism>
<name>A0A1N7GMV6_9ACTN</name>
<dbReference type="InterPro" id="IPR036271">
    <property type="entry name" value="Tet_transcr_reg_TetR-rel_C_sf"/>
</dbReference>
<dbReference type="PANTHER" id="PTHR30055">
    <property type="entry name" value="HTH-TYPE TRANSCRIPTIONAL REGULATOR RUTR"/>
    <property type="match status" value="1"/>
</dbReference>
<evidence type="ECO:0000256" key="4">
    <source>
        <dbReference type="PROSITE-ProRule" id="PRU00335"/>
    </source>
</evidence>
<dbReference type="GO" id="GO:0003700">
    <property type="term" value="F:DNA-binding transcription factor activity"/>
    <property type="evidence" value="ECO:0007669"/>
    <property type="project" value="TreeGrafter"/>
</dbReference>
<dbReference type="PROSITE" id="PS50977">
    <property type="entry name" value="HTH_TETR_2"/>
    <property type="match status" value="1"/>
</dbReference>
<dbReference type="OrthoDB" id="7505659at2"/>
<dbReference type="Proteomes" id="UP000186096">
    <property type="component" value="Unassembled WGS sequence"/>
</dbReference>
<dbReference type="Gene3D" id="1.10.357.10">
    <property type="entry name" value="Tetracycline Repressor, domain 2"/>
    <property type="match status" value="1"/>
</dbReference>
<feature type="DNA-binding region" description="H-T-H motif" evidence="4">
    <location>
        <begin position="36"/>
        <end position="55"/>
    </location>
</feature>
<dbReference type="STRING" id="58117.SAMN05421833_13089"/>
<keyword evidence="2 4" id="KW-0238">DNA-binding</keyword>
<dbReference type="AlphaFoldDB" id="A0A1N7GMV6"/>
<dbReference type="SUPFAM" id="SSF48498">
    <property type="entry name" value="Tetracyclin repressor-like, C-terminal domain"/>
    <property type="match status" value="1"/>
</dbReference>
<evidence type="ECO:0000256" key="2">
    <source>
        <dbReference type="ARBA" id="ARBA00023125"/>
    </source>
</evidence>
<evidence type="ECO:0000313" key="6">
    <source>
        <dbReference type="EMBL" id="SIS13890.1"/>
    </source>
</evidence>
<proteinExistence type="predicted"/>